<comment type="caution">
    <text evidence="2">The sequence shown here is derived from an EMBL/GenBank/DDBJ whole genome shotgun (WGS) entry which is preliminary data.</text>
</comment>
<accession>A0A645IHZ0</accession>
<reference evidence="2" key="1">
    <citation type="submission" date="2019-08" db="EMBL/GenBank/DDBJ databases">
        <authorList>
            <person name="Kucharzyk K."/>
            <person name="Murdoch R.W."/>
            <person name="Higgins S."/>
            <person name="Loffler F."/>
        </authorList>
    </citation>
    <scope>NUCLEOTIDE SEQUENCE</scope>
</reference>
<feature type="domain" description="HPt" evidence="1">
    <location>
        <begin position="21"/>
        <end position="116"/>
    </location>
</feature>
<dbReference type="EMBL" id="VSSQ01115496">
    <property type="protein sequence ID" value="MPN50907.1"/>
    <property type="molecule type" value="Genomic_DNA"/>
</dbReference>
<organism evidence="2">
    <name type="scientific">bioreactor metagenome</name>
    <dbReference type="NCBI Taxonomy" id="1076179"/>
    <lineage>
        <taxon>unclassified sequences</taxon>
        <taxon>metagenomes</taxon>
        <taxon>ecological metagenomes</taxon>
    </lineage>
</organism>
<dbReference type="GO" id="GO:0000160">
    <property type="term" value="P:phosphorelay signal transduction system"/>
    <property type="evidence" value="ECO:0007669"/>
    <property type="project" value="InterPro"/>
</dbReference>
<dbReference type="SUPFAM" id="SSF47226">
    <property type="entry name" value="Histidine-containing phosphotransfer domain, HPT domain"/>
    <property type="match status" value="1"/>
</dbReference>
<proteinExistence type="predicted"/>
<gene>
    <name evidence="2" type="ORF">SDC9_198547</name>
</gene>
<dbReference type="Pfam" id="PF01627">
    <property type="entry name" value="Hpt"/>
    <property type="match status" value="1"/>
</dbReference>
<evidence type="ECO:0000259" key="1">
    <source>
        <dbReference type="PROSITE" id="PS50894"/>
    </source>
</evidence>
<dbReference type="InterPro" id="IPR036641">
    <property type="entry name" value="HPT_dom_sf"/>
</dbReference>
<dbReference type="InterPro" id="IPR008207">
    <property type="entry name" value="Sig_transdc_His_kin_Hpt_dom"/>
</dbReference>
<evidence type="ECO:0000313" key="2">
    <source>
        <dbReference type="EMBL" id="MPN50907.1"/>
    </source>
</evidence>
<dbReference type="PROSITE" id="PS50894">
    <property type="entry name" value="HPT"/>
    <property type="match status" value="1"/>
</dbReference>
<dbReference type="Gene3D" id="1.20.120.160">
    <property type="entry name" value="HPT domain"/>
    <property type="match status" value="1"/>
</dbReference>
<sequence length="116" mass="12518">MTTTPPFAIDKPAIMERLGGDREIYAMMIDIFLQDVEHNCRNLLAASLSGSAELLVREAHTVKGLLATMSDDHGAELALALEMQARQGVMDGAEAKAQGIVARINEVAAVLRVSER</sequence>
<protein>
    <recommendedName>
        <fullName evidence="1">HPt domain-containing protein</fullName>
    </recommendedName>
</protein>
<dbReference type="AlphaFoldDB" id="A0A645IHZ0"/>
<name>A0A645IHZ0_9ZZZZ</name>